<protein>
    <submittedName>
        <fullName evidence="1">Type VI secretion lipofamily protein</fullName>
    </submittedName>
</protein>
<evidence type="ECO:0000313" key="1">
    <source>
        <dbReference type="EMBL" id="ANH75902.1"/>
    </source>
</evidence>
<gene>
    <name evidence="1" type="ORF">ACS15_4751</name>
</gene>
<dbReference type="Proteomes" id="UP000077927">
    <property type="component" value="Chromosome 2"/>
</dbReference>
<organism evidence="1 2">
    <name type="scientific">Ralstonia insidiosa</name>
    <dbReference type="NCBI Taxonomy" id="190721"/>
    <lineage>
        <taxon>Bacteria</taxon>
        <taxon>Pseudomonadati</taxon>
        <taxon>Pseudomonadota</taxon>
        <taxon>Betaproteobacteria</taxon>
        <taxon>Burkholderiales</taxon>
        <taxon>Burkholderiaceae</taxon>
        <taxon>Ralstonia</taxon>
    </lineage>
</organism>
<dbReference type="EMBL" id="CP012606">
    <property type="protein sequence ID" value="ANH75902.1"/>
    <property type="molecule type" value="Genomic_DNA"/>
</dbReference>
<proteinExistence type="predicted"/>
<name>A0AAC9FU08_9RALS</name>
<dbReference type="Pfam" id="PF12790">
    <property type="entry name" value="T6SS-SciN"/>
    <property type="match status" value="1"/>
</dbReference>
<dbReference type="KEGG" id="rin:ACS15_4751"/>
<dbReference type="NCBIfam" id="TIGR03352">
    <property type="entry name" value="VI_chp_3"/>
    <property type="match status" value="1"/>
</dbReference>
<accession>A0AAC9FU08</accession>
<dbReference type="PANTHER" id="PTHR37625">
    <property type="entry name" value="OUTER MEMBRANE LIPOPROTEIN-RELATED"/>
    <property type="match status" value="1"/>
</dbReference>
<dbReference type="PANTHER" id="PTHR37625:SF4">
    <property type="entry name" value="OUTER MEMBRANE LIPOPROTEIN"/>
    <property type="match status" value="1"/>
</dbReference>
<dbReference type="InterPro" id="IPR017734">
    <property type="entry name" value="T6SS_SciN"/>
</dbReference>
<reference evidence="1 2" key="1">
    <citation type="submission" date="2015-09" db="EMBL/GenBank/DDBJ databases">
        <authorList>
            <person name="Xu Y."/>
            <person name="Nagy A."/>
            <person name="Liu N.T."/>
            <person name="Nou X."/>
        </authorList>
    </citation>
    <scope>NUCLEOTIDE SEQUENCE [LARGE SCALE GENOMIC DNA]</scope>
    <source>
        <strain evidence="1 2">FC1138</strain>
    </source>
</reference>
<sequence>MWQSVKETTVDATRAVFIAKVKQMNLVIESREALNQNGQGQSLPVVVRVYQLKNTAAFEKAAYEQLLDDDQALLKTDLVGRMETVLAPGATAKLAATMAEEAQAVGVVGFFRDQSGATWQLVIPKSQWKKTDPVKLIVTGNQIELGAEP</sequence>
<dbReference type="InterPro" id="IPR038706">
    <property type="entry name" value="Type_VI_SciN-like_sf"/>
</dbReference>
<dbReference type="Gene3D" id="2.60.40.4150">
    <property type="entry name" value="Type VI secretion system, lipoprotein SciN"/>
    <property type="match status" value="1"/>
</dbReference>
<evidence type="ECO:0000313" key="2">
    <source>
        <dbReference type="Proteomes" id="UP000077927"/>
    </source>
</evidence>
<dbReference type="AlphaFoldDB" id="A0AAC9FU08"/>